<organism evidence="2 3">
    <name type="scientific">Natronoflexus pectinivorans</name>
    <dbReference type="NCBI Taxonomy" id="682526"/>
    <lineage>
        <taxon>Bacteria</taxon>
        <taxon>Pseudomonadati</taxon>
        <taxon>Bacteroidota</taxon>
        <taxon>Bacteroidia</taxon>
        <taxon>Marinilabiliales</taxon>
        <taxon>Marinilabiliaceae</taxon>
        <taxon>Natronoflexus</taxon>
    </lineage>
</organism>
<dbReference type="Proteomes" id="UP000295221">
    <property type="component" value="Unassembled WGS sequence"/>
</dbReference>
<keyword evidence="1" id="KW-0472">Membrane</keyword>
<evidence type="ECO:0000313" key="2">
    <source>
        <dbReference type="EMBL" id="TCO03643.1"/>
    </source>
</evidence>
<feature type="transmembrane region" description="Helical" evidence="1">
    <location>
        <begin position="52"/>
        <end position="78"/>
    </location>
</feature>
<keyword evidence="3" id="KW-1185">Reference proteome</keyword>
<sequence>MFQFSYALSRFAGLHYAPSPNLLACHFVSFQPIIAFCLRCTPTTCLLSTKRYFLSTFATFGGVIQSFQNAAITFLLLMTYRPLDLLVL</sequence>
<evidence type="ECO:0000313" key="3">
    <source>
        <dbReference type="Proteomes" id="UP000295221"/>
    </source>
</evidence>
<protein>
    <submittedName>
        <fullName evidence="2">Uncharacterized protein</fullName>
    </submittedName>
</protein>
<accession>A0A4R2G7H0</accession>
<proteinExistence type="predicted"/>
<dbReference type="EMBL" id="SLWK01000020">
    <property type="protein sequence ID" value="TCO03643.1"/>
    <property type="molecule type" value="Genomic_DNA"/>
</dbReference>
<evidence type="ECO:0000256" key="1">
    <source>
        <dbReference type="SAM" id="Phobius"/>
    </source>
</evidence>
<gene>
    <name evidence="2" type="ORF">EV194_12020</name>
</gene>
<keyword evidence="1" id="KW-0812">Transmembrane</keyword>
<name>A0A4R2G7H0_9BACT</name>
<keyword evidence="1" id="KW-1133">Transmembrane helix</keyword>
<comment type="caution">
    <text evidence="2">The sequence shown here is derived from an EMBL/GenBank/DDBJ whole genome shotgun (WGS) entry which is preliminary data.</text>
</comment>
<dbReference type="AlphaFoldDB" id="A0A4R2G7H0"/>
<reference evidence="2 3" key="1">
    <citation type="submission" date="2019-03" db="EMBL/GenBank/DDBJ databases">
        <title>Genomic Encyclopedia of Type Strains, Phase IV (KMG-IV): sequencing the most valuable type-strain genomes for metagenomic binning, comparative biology and taxonomic classification.</title>
        <authorList>
            <person name="Goeker M."/>
        </authorList>
    </citation>
    <scope>NUCLEOTIDE SEQUENCE [LARGE SCALE GENOMIC DNA]</scope>
    <source>
        <strain evidence="2 3">DSM 24179</strain>
    </source>
</reference>